<dbReference type="InParanoid" id="A0A3B5RDM7"/>
<reference evidence="16" key="2">
    <citation type="journal article" date="2013" name="Nat. Genet.">
        <title>The genome of the platyfish, Xiphophorus maculatus, provides insights into evolutionary adaptation and several complex traits.</title>
        <authorList>
            <person name="Schartl M."/>
            <person name="Walter R.B."/>
            <person name="Shen Y."/>
            <person name="Garcia T."/>
            <person name="Catchen J."/>
            <person name="Amores A."/>
            <person name="Braasch I."/>
            <person name="Chalopin D."/>
            <person name="Volff J.N."/>
            <person name="Lesch K.P."/>
            <person name="Bisazza A."/>
            <person name="Minx P."/>
            <person name="Hillier L."/>
            <person name="Wilson R.K."/>
            <person name="Fuerstenberg S."/>
            <person name="Boore J."/>
            <person name="Searle S."/>
            <person name="Postlethwait J.H."/>
            <person name="Warren W.C."/>
        </authorList>
    </citation>
    <scope>NUCLEOTIDE SEQUENCE [LARGE SCALE GENOMIC DNA]</scope>
    <source>
        <strain evidence="16">JP 163 A</strain>
    </source>
</reference>
<dbReference type="GO" id="GO:0010468">
    <property type="term" value="P:regulation of gene expression"/>
    <property type="evidence" value="ECO:0007669"/>
    <property type="project" value="TreeGrafter"/>
</dbReference>
<dbReference type="Ensembl" id="ENSXMAT00000030835.1">
    <property type="protein sequence ID" value="ENSXMAP00000041115.1"/>
    <property type="gene ID" value="ENSXMAG00000022241.1"/>
</dbReference>
<evidence type="ECO:0000256" key="5">
    <source>
        <dbReference type="ARBA" id="ARBA00022771"/>
    </source>
</evidence>
<protein>
    <recommendedName>
        <fullName evidence="14">C2H2-type domain-containing protein</fullName>
    </recommendedName>
</protein>
<dbReference type="InterPro" id="IPR013087">
    <property type="entry name" value="Znf_C2H2_type"/>
</dbReference>
<dbReference type="PANTHER" id="PTHR16515:SF49">
    <property type="entry name" value="GASTRULA ZINC FINGER PROTEIN XLCGF49.1-LIKE-RELATED"/>
    <property type="match status" value="1"/>
</dbReference>
<comment type="subcellular location">
    <subcellularLocation>
        <location evidence="2">Nucleus</location>
    </subcellularLocation>
</comment>
<keyword evidence="13" id="KW-1133">Transmembrane helix</keyword>
<dbReference type="PANTHER" id="PTHR16515">
    <property type="entry name" value="PR DOMAIN ZINC FINGER PROTEIN"/>
    <property type="match status" value="1"/>
</dbReference>
<evidence type="ECO:0000256" key="2">
    <source>
        <dbReference type="ARBA" id="ARBA00004123"/>
    </source>
</evidence>
<evidence type="ECO:0000256" key="7">
    <source>
        <dbReference type="ARBA" id="ARBA00023015"/>
    </source>
</evidence>
<evidence type="ECO:0000256" key="9">
    <source>
        <dbReference type="ARBA" id="ARBA00023163"/>
    </source>
</evidence>
<dbReference type="Gene3D" id="3.30.160.60">
    <property type="entry name" value="Classic Zinc Finger"/>
    <property type="match status" value="3"/>
</dbReference>
<accession>A0A3B5RDM7</accession>
<dbReference type="FunFam" id="3.30.160.60:FF:000496">
    <property type="entry name" value="Zinc finger with KRAB and SCAN domains 1"/>
    <property type="match status" value="1"/>
</dbReference>
<dbReference type="GeneTree" id="ENSGT01150000286959"/>
<dbReference type="Pfam" id="PF00096">
    <property type="entry name" value="zf-C2H2"/>
    <property type="match status" value="2"/>
</dbReference>
<dbReference type="GO" id="GO:0042802">
    <property type="term" value="F:identical protein binding"/>
    <property type="evidence" value="ECO:0007669"/>
    <property type="project" value="UniProtKB-ARBA"/>
</dbReference>
<evidence type="ECO:0000256" key="3">
    <source>
        <dbReference type="ARBA" id="ARBA00022723"/>
    </source>
</evidence>
<keyword evidence="13" id="KW-0812">Transmembrane</keyword>
<feature type="domain" description="C2H2-type" evidence="14">
    <location>
        <begin position="160"/>
        <end position="187"/>
    </location>
</feature>
<keyword evidence="4" id="KW-0677">Repeat</keyword>
<evidence type="ECO:0000259" key="14">
    <source>
        <dbReference type="PROSITE" id="PS50157"/>
    </source>
</evidence>
<dbReference type="Pfam" id="PF13912">
    <property type="entry name" value="zf-C2H2_6"/>
    <property type="match status" value="1"/>
</dbReference>
<evidence type="ECO:0000256" key="8">
    <source>
        <dbReference type="ARBA" id="ARBA00023125"/>
    </source>
</evidence>
<keyword evidence="3" id="KW-0479">Metal-binding</keyword>
<feature type="compositionally biased region" description="Basic and acidic residues" evidence="12">
    <location>
        <begin position="73"/>
        <end position="85"/>
    </location>
</feature>
<dbReference type="InterPro" id="IPR050331">
    <property type="entry name" value="Zinc_finger"/>
</dbReference>
<evidence type="ECO:0000256" key="12">
    <source>
        <dbReference type="SAM" id="MobiDB-lite"/>
    </source>
</evidence>
<keyword evidence="5 11" id="KW-0863">Zinc-finger</keyword>
<reference evidence="15" key="4">
    <citation type="submission" date="2025-09" db="UniProtKB">
        <authorList>
            <consortium name="Ensembl"/>
        </authorList>
    </citation>
    <scope>IDENTIFICATION</scope>
    <source>
        <strain evidence="15">JP 163 A</strain>
    </source>
</reference>
<sequence>LSAALFVVKRLVPKETLKITKSNLIEHMRIHTEEKRYSCSVCDQTFTWKRSLTQHMKKHTYLKKHSKIHKEKTFDSLKSSEKDGSGENLEESSEPQSALGSGKNKTDPVYKKGKKLHRCSECGKTFSCRQYLLKHNRIHTGEKPFKKPFRCSKHSEEKHFRCSVCDETFISPANLKKHSKIHKEKTFDSLNFIFMLVLLYFELCNALSFMFLTRICVSFCIMCEIG</sequence>
<dbReference type="SMART" id="SM00355">
    <property type="entry name" value="ZnF_C2H2"/>
    <property type="match status" value="3"/>
</dbReference>
<dbReference type="PROSITE" id="PS50157">
    <property type="entry name" value="ZINC_FINGER_C2H2_2"/>
    <property type="match status" value="3"/>
</dbReference>
<dbReference type="AlphaFoldDB" id="A0A3B5RDM7"/>
<feature type="domain" description="C2H2-type" evidence="14">
    <location>
        <begin position="37"/>
        <end position="64"/>
    </location>
</feature>
<reference evidence="16" key="1">
    <citation type="submission" date="2012-01" db="EMBL/GenBank/DDBJ databases">
        <authorList>
            <person name="Walter R."/>
            <person name="Schartl M."/>
            <person name="Warren W."/>
        </authorList>
    </citation>
    <scope>NUCLEOTIDE SEQUENCE [LARGE SCALE GENOMIC DNA]</scope>
    <source>
        <strain evidence="16">JP 163 A</strain>
    </source>
</reference>
<evidence type="ECO:0000256" key="10">
    <source>
        <dbReference type="ARBA" id="ARBA00023242"/>
    </source>
</evidence>
<dbReference type="PROSITE" id="PS00028">
    <property type="entry name" value="ZINC_FINGER_C2H2_1"/>
    <property type="match status" value="3"/>
</dbReference>
<comment type="function">
    <text evidence="1">May be involved in transcriptional regulation.</text>
</comment>
<name>A0A3B5RDM7_XIPMA</name>
<keyword evidence="8" id="KW-0238">DNA-binding</keyword>
<dbReference type="FunFam" id="3.30.160.60:FF:001527">
    <property type="entry name" value="Zinc finger protein"/>
    <property type="match status" value="1"/>
</dbReference>
<keyword evidence="9" id="KW-0804">Transcription</keyword>
<evidence type="ECO:0000256" key="6">
    <source>
        <dbReference type="ARBA" id="ARBA00022833"/>
    </source>
</evidence>
<dbReference type="GO" id="GO:0005634">
    <property type="term" value="C:nucleus"/>
    <property type="evidence" value="ECO:0007669"/>
    <property type="project" value="UniProtKB-SubCell"/>
</dbReference>
<organism evidence="15 16">
    <name type="scientific">Xiphophorus maculatus</name>
    <name type="common">Southern platyfish</name>
    <name type="synonym">Platypoecilus maculatus</name>
    <dbReference type="NCBI Taxonomy" id="8083"/>
    <lineage>
        <taxon>Eukaryota</taxon>
        <taxon>Metazoa</taxon>
        <taxon>Chordata</taxon>
        <taxon>Craniata</taxon>
        <taxon>Vertebrata</taxon>
        <taxon>Euteleostomi</taxon>
        <taxon>Actinopterygii</taxon>
        <taxon>Neopterygii</taxon>
        <taxon>Teleostei</taxon>
        <taxon>Neoteleostei</taxon>
        <taxon>Acanthomorphata</taxon>
        <taxon>Ovalentaria</taxon>
        <taxon>Atherinomorphae</taxon>
        <taxon>Cyprinodontiformes</taxon>
        <taxon>Poeciliidae</taxon>
        <taxon>Poeciliinae</taxon>
        <taxon>Xiphophorus</taxon>
    </lineage>
</organism>
<reference evidence="15" key="3">
    <citation type="submission" date="2025-08" db="UniProtKB">
        <authorList>
            <consortium name="Ensembl"/>
        </authorList>
    </citation>
    <scope>IDENTIFICATION</scope>
    <source>
        <strain evidence="15">JP 163 A</strain>
    </source>
</reference>
<evidence type="ECO:0000256" key="4">
    <source>
        <dbReference type="ARBA" id="ARBA00022737"/>
    </source>
</evidence>
<keyword evidence="6" id="KW-0862">Zinc</keyword>
<keyword evidence="16" id="KW-1185">Reference proteome</keyword>
<feature type="transmembrane region" description="Helical" evidence="13">
    <location>
        <begin position="190"/>
        <end position="212"/>
    </location>
</feature>
<evidence type="ECO:0000313" key="15">
    <source>
        <dbReference type="Ensembl" id="ENSXMAP00000041115.1"/>
    </source>
</evidence>
<evidence type="ECO:0000313" key="16">
    <source>
        <dbReference type="Proteomes" id="UP000002852"/>
    </source>
</evidence>
<evidence type="ECO:0000256" key="1">
    <source>
        <dbReference type="ARBA" id="ARBA00003767"/>
    </source>
</evidence>
<dbReference type="GO" id="GO:0008270">
    <property type="term" value="F:zinc ion binding"/>
    <property type="evidence" value="ECO:0007669"/>
    <property type="project" value="UniProtKB-KW"/>
</dbReference>
<dbReference type="Proteomes" id="UP000002852">
    <property type="component" value="Unassembled WGS sequence"/>
</dbReference>
<feature type="domain" description="C2H2-type" evidence="14">
    <location>
        <begin position="117"/>
        <end position="144"/>
    </location>
</feature>
<keyword evidence="13" id="KW-0472">Membrane</keyword>
<keyword evidence="10" id="KW-0539">Nucleus</keyword>
<dbReference type="GO" id="GO:0003677">
    <property type="term" value="F:DNA binding"/>
    <property type="evidence" value="ECO:0007669"/>
    <property type="project" value="UniProtKB-KW"/>
</dbReference>
<evidence type="ECO:0000256" key="11">
    <source>
        <dbReference type="PROSITE-ProRule" id="PRU00042"/>
    </source>
</evidence>
<feature type="region of interest" description="Disordered" evidence="12">
    <location>
        <begin position="73"/>
        <end position="110"/>
    </location>
</feature>
<proteinExistence type="predicted"/>
<keyword evidence="7" id="KW-0805">Transcription regulation</keyword>
<dbReference type="InterPro" id="IPR036236">
    <property type="entry name" value="Znf_C2H2_sf"/>
</dbReference>
<dbReference type="SUPFAM" id="SSF57667">
    <property type="entry name" value="beta-beta-alpha zinc fingers"/>
    <property type="match status" value="3"/>
</dbReference>
<evidence type="ECO:0000256" key="13">
    <source>
        <dbReference type="SAM" id="Phobius"/>
    </source>
</evidence>